<keyword evidence="9" id="KW-1185">Reference proteome</keyword>
<dbReference type="GO" id="GO:0005975">
    <property type="term" value="P:carbohydrate metabolic process"/>
    <property type="evidence" value="ECO:0007669"/>
    <property type="project" value="InterPro"/>
</dbReference>
<dbReference type="SUPFAM" id="SSF54556">
    <property type="entry name" value="Chitinase insertion domain"/>
    <property type="match status" value="1"/>
</dbReference>
<accession>A0A9C6TSK1</accession>
<evidence type="ECO:0000256" key="4">
    <source>
        <dbReference type="ARBA" id="ARBA00023180"/>
    </source>
</evidence>
<dbReference type="Proteomes" id="UP000515211">
    <property type="component" value="Chromosome 1"/>
</dbReference>
<evidence type="ECO:0000256" key="1">
    <source>
        <dbReference type="ARBA" id="ARBA00008682"/>
    </source>
</evidence>
<dbReference type="GeneID" id="107458852"/>
<evidence type="ECO:0000256" key="6">
    <source>
        <dbReference type="RuleBase" id="RU000489"/>
    </source>
</evidence>
<keyword evidence="4" id="KW-0325">Glycoprotein</keyword>
<comment type="similarity">
    <text evidence="1">Belongs to the glycosyl hydrolase 18 family. Chitinase class V subfamily.</text>
</comment>
<dbReference type="InterPro" id="IPR001579">
    <property type="entry name" value="Glyco_hydro_18_chit_AS"/>
</dbReference>
<dbReference type="SUPFAM" id="SSF51445">
    <property type="entry name" value="(Trans)glycosidases"/>
    <property type="match status" value="1"/>
</dbReference>
<dbReference type="CDD" id="cd02879">
    <property type="entry name" value="GH18_plant_chitinase_class_V"/>
    <property type="match status" value="1"/>
</dbReference>
<dbReference type="Gene3D" id="3.10.50.10">
    <property type="match status" value="1"/>
</dbReference>
<name>A0A9C6TSK1_ARADU</name>
<evidence type="ECO:0000256" key="3">
    <source>
        <dbReference type="ARBA" id="ARBA00022801"/>
    </source>
</evidence>
<feature type="signal peptide" evidence="7">
    <location>
        <begin position="1"/>
        <end position="23"/>
    </location>
</feature>
<dbReference type="PANTHER" id="PTHR11177:SF396">
    <property type="entry name" value="NOD FACTOR HYDROLASE PROTEIN 1"/>
    <property type="match status" value="1"/>
</dbReference>
<dbReference type="Pfam" id="PF00704">
    <property type="entry name" value="Glyco_hydro_18"/>
    <property type="match status" value="1"/>
</dbReference>
<dbReference type="PANTHER" id="PTHR11177">
    <property type="entry name" value="CHITINASE"/>
    <property type="match status" value="1"/>
</dbReference>
<dbReference type="AlphaFoldDB" id="A0A9C6TSK1"/>
<dbReference type="GO" id="GO:0005576">
    <property type="term" value="C:extracellular region"/>
    <property type="evidence" value="ECO:0007669"/>
    <property type="project" value="TreeGrafter"/>
</dbReference>
<keyword evidence="5 6" id="KW-0326">Glycosidase</keyword>
<protein>
    <submittedName>
        <fullName evidence="10">Nod factor hydrolase protein 1-like isoform X1</fullName>
    </submittedName>
</protein>
<dbReference type="Gene3D" id="3.20.20.80">
    <property type="entry name" value="Glycosidases"/>
    <property type="match status" value="1"/>
</dbReference>
<dbReference type="SMART" id="SM00636">
    <property type="entry name" value="Glyco_18"/>
    <property type="match status" value="1"/>
</dbReference>
<dbReference type="FunFam" id="3.10.50.10:FF:000003">
    <property type="entry name" value="Class V chitinase CHIT5b"/>
    <property type="match status" value="1"/>
</dbReference>
<keyword evidence="2 7" id="KW-0732">Signal</keyword>
<dbReference type="GO" id="GO:0008061">
    <property type="term" value="F:chitin binding"/>
    <property type="evidence" value="ECO:0007669"/>
    <property type="project" value="InterPro"/>
</dbReference>
<evidence type="ECO:0000313" key="9">
    <source>
        <dbReference type="Proteomes" id="UP000515211"/>
    </source>
</evidence>
<evidence type="ECO:0000256" key="7">
    <source>
        <dbReference type="SAM" id="SignalP"/>
    </source>
</evidence>
<evidence type="ECO:0000256" key="2">
    <source>
        <dbReference type="ARBA" id="ARBA00022729"/>
    </source>
</evidence>
<dbReference type="InterPro" id="IPR029070">
    <property type="entry name" value="Chitinase_insertion_sf"/>
</dbReference>
<dbReference type="GO" id="GO:0004568">
    <property type="term" value="F:chitinase activity"/>
    <property type="evidence" value="ECO:0007669"/>
    <property type="project" value="TreeGrafter"/>
</dbReference>
<dbReference type="InterPro" id="IPR001223">
    <property type="entry name" value="Glyco_hydro18_cat"/>
</dbReference>
<dbReference type="PROSITE" id="PS01095">
    <property type="entry name" value="GH18_1"/>
    <property type="match status" value="1"/>
</dbReference>
<dbReference type="InterPro" id="IPR017853">
    <property type="entry name" value="GH"/>
</dbReference>
<feature type="chain" id="PRO_5039256474" evidence="7">
    <location>
        <begin position="24"/>
        <end position="395"/>
    </location>
</feature>
<dbReference type="InterPro" id="IPR011583">
    <property type="entry name" value="Chitinase_II/V-like_cat"/>
</dbReference>
<organism evidence="9 10">
    <name type="scientific">Arachis duranensis</name>
    <name type="common">Wild peanut</name>
    <dbReference type="NCBI Taxonomy" id="130453"/>
    <lineage>
        <taxon>Eukaryota</taxon>
        <taxon>Viridiplantae</taxon>
        <taxon>Streptophyta</taxon>
        <taxon>Embryophyta</taxon>
        <taxon>Tracheophyta</taxon>
        <taxon>Spermatophyta</taxon>
        <taxon>Magnoliopsida</taxon>
        <taxon>eudicotyledons</taxon>
        <taxon>Gunneridae</taxon>
        <taxon>Pentapetalae</taxon>
        <taxon>rosids</taxon>
        <taxon>fabids</taxon>
        <taxon>Fabales</taxon>
        <taxon>Fabaceae</taxon>
        <taxon>Papilionoideae</taxon>
        <taxon>50 kb inversion clade</taxon>
        <taxon>dalbergioids sensu lato</taxon>
        <taxon>Dalbergieae</taxon>
        <taxon>Pterocarpus clade</taxon>
        <taxon>Arachis</taxon>
    </lineage>
</organism>
<dbReference type="GO" id="GO:0006032">
    <property type="term" value="P:chitin catabolic process"/>
    <property type="evidence" value="ECO:0007669"/>
    <property type="project" value="TreeGrafter"/>
</dbReference>
<proteinExistence type="inferred from homology"/>
<evidence type="ECO:0000256" key="5">
    <source>
        <dbReference type="ARBA" id="ARBA00023295"/>
    </source>
</evidence>
<reference evidence="9" key="1">
    <citation type="journal article" date="2016" name="Nat. Genet.">
        <title>The genome sequences of Arachis duranensis and Arachis ipaensis, the diploid ancestors of cultivated peanut.</title>
        <authorList>
            <person name="Bertioli D.J."/>
            <person name="Cannon S.B."/>
            <person name="Froenicke L."/>
            <person name="Huang G."/>
            <person name="Farmer A.D."/>
            <person name="Cannon E.K."/>
            <person name="Liu X."/>
            <person name="Gao D."/>
            <person name="Clevenger J."/>
            <person name="Dash S."/>
            <person name="Ren L."/>
            <person name="Moretzsohn M.C."/>
            <person name="Shirasawa K."/>
            <person name="Huang W."/>
            <person name="Vidigal B."/>
            <person name="Abernathy B."/>
            <person name="Chu Y."/>
            <person name="Niederhuth C.E."/>
            <person name="Umale P."/>
            <person name="Araujo A.C."/>
            <person name="Kozik A."/>
            <person name="Kim K.D."/>
            <person name="Burow M.D."/>
            <person name="Varshney R.K."/>
            <person name="Wang X."/>
            <person name="Zhang X."/>
            <person name="Barkley N."/>
            <person name="Guimaraes P.M."/>
            <person name="Isobe S."/>
            <person name="Guo B."/>
            <person name="Liao B."/>
            <person name="Stalker H.T."/>
            <person name="Schmitz R.J."/>
            <person name="Scheffler B.E."/>
            <person name="Leal-Bertioli S.C."/>
            <person name="Xun X."/>
            <person name="Jackson S.A."/>
            <person name="Michelmore R."/>
            <person name="Ozias-Akins P."/>
        </authorList>
    </citation>
    <scope>NUCLEOTIDE SEQUENCE [LARGE SCALE GENOMIC DNA]</scope>
    <source>
        <strain evidence="9">cv. V14167</strain>
    </source>
</reference>
<evidence type="ECO:0000259" key="8">
    <source>
        <dbReference type="PROSITE" id="PS51910"/>
    </source>
</evidence>
<gene>
    <name evidence="10" type="primary">LOC107458852</name>
</gene>
<evidence type="ECO:0000313" key="10">
    <source>
        <dbReference type="RefSeq" id="XP_052113759.1"/>
    </source>
</evidence>
<dbReference type="PROSITE" id="PS51910">
    <property type="entry name" value="GH18_2"/>
    <property type="match status" value="1"/>
</dbReference>
<dbReference type="RefSeq" id="XP_052113759.1">
    <property type="nucleotide sequence ID" value="XM_052257799.1"/>
</dbReference>
<keyword evidence="3 6" id="KW-0378">Hydrolase</keyword>
<sequence length="395" mass="43342">MINHILLTTAVIIFATCHTTTLSSPVKAIYWSENQIFPPSSINTSLFTHVYYAFLFPNNLTYALHVSDATASTLTNFTTTLRAKTPPVKTILSIGGSNSNASLFALIASTAATRASFINSTIQVSRTFGFDGIDLDWEFPRDSNQMNDLGQLFHEWRLAISADAVATRRPPLLLTAAVYFAVDFFLSSTPPHKYPVDSINQNVDWVNVMSYSLRGPWGNVTGAPSGLFDPIQNISVSFGLQSWIQGGVVPEKVVMGLPLYGMTWQLQDPNVHGIGSDATGPGPGLNGAMAYFQVVEFNNQSGAKVAYDVETRSVYSYSGSSWVGYDDPLTVTVKVAYAQALCLRGYFFWAAGFDTSDWKISTQGLGNLHEIGDCVKLVICAFFIKKTCYLDCWRE</sequence>
<reference evidence="10" key="2">
    <citation type="submission" date="2025-08" db="UniProtKB">
        <authorList>
            <consortium name="RefSeq"/>
        </authorList>
    </citation>
    <scope>IDENTIFICATION</scope>
    <source>
        <tissue evidence="10">Whole plant</tissue>
    </source>
</reference>
<dbReference type="InterPro" id="IPR050314">
    <property type="entry name" value="Glycosyl_Hydrlase_18"/>
</dbReference>
<feature type="domain" description="GH18" evidence="8">
    <location>
        <begin position="25"/>
        <end position="368"/>
    </location>
</feature>